<dbReference type="Proteomes" id="UP000645828">
    <property type="component" value="Unassembled WGS sequence"/>
</dbReference>
<protein>
    <submittedName>
        <fullName evidence="2">(raccoon dog) hypothetical protein</fullName>
    </submittedName>
</protein>
<organism evidence="2 3">
    <name type="scientific">Nyctereutes procyonoides</name>
    <name type="common">Raccoon dog</name>
    <name type="synonym">Canis procyonoides</name>
    <dbReference type="NCBI Taxonomy" id="34880"/>
    <lineage>
        <taxon>Eukaryota</taxon>
        <taxon>Metazoa</taxon>
        <taxon>Chordata</taxon>
        <taxon>Craniata</taxon>
        <taxon>Vertebrata</taxon>
        <taxon>Euteleostomi</taxon>
        <taxon>Mammalia</taxon>
        <taxon>Eutheria</taxon>
        <taxon>Laurasiatheria</taxon>
        <taxon>Carnivora</taxon>
        <taxon>Caniformia</taxon>
        <taxon>Canidae</taxon>
        <taxon>Nyctereutes</taxon>
    </lineage>
</organism>
<comment type="caution">
    <text evidence="2">The sequence shown here is derived from an EMBL/GenBank/DDBJ whole genome shotgun (WGS) entry which is preliminary data.</text>
</comment>
<evidence type="ECO:0000313" key="2">
    <source>
        <dbReference type="EMBL" id="CAD7668355.1"/>
    </source>
</evidence>
<dbReference type="EMBL" id="CAJHUB010000649">
    <property type="protein sequence ID" value="CAD7668355.1"/>
    <property type="molecule type" value="Genomic_DNA"/>
</dbReference>
<sequence>MALCPPPSRVPLSLGFCSFSFFMDAQPRDCASFLLPVLQGPGAGAPTRPGASAPCPSCALPRPAAPSPRPPRAPGGRVGRSSSPSRTLEPLAERAVSPPSPLRGLDAPPLRRHLCAALPAASSDDALPGTPPRPRGPRSRSGHPLRPLCGRPLVPLGRGVGVGGAGGVAAANQTSRPCPTKESATGARGAARRRRRPPLVRPWSARAPGLAALRPLPAGQAQAPSCGEGSPRRPRPCHAPHPRGAPSRHTSPAGSRSLPLPGPPPNPPPAPPRRPPPPAPSRVLPSPPPRTPPSRPRPGASGRPGCANPGRGPPPDAELGPARPRPLTSGFA</sequence>
<reference evidence="2" key="1">
    <citation type="submission" date="2020-12" db="EMBL/GenBank/DDBJ databases">
        <authorList>
            <consortium name="Molecular Ecology Group"/>
        </authorList>
    </citation>
    <scope>NUCLEOTIDE SEQUENCE</scope>
    <source>
        <strain evidence="2">TBG_1078</strain>
    </source>
</reference>
<gene>
    <name evidence="2" type="ORF">NYPRO_LOCUS1597</name>
</gene>
<name>A0A811XUT6_NYCPR</name>
<feature type="compositionally biased region" description="Basic residues" evidence="1">
    <location>
        <begin position="232"/>
        <end position="241"/>
    </location>
</feature>
<feature type="compositionally biased region" description="Gly residues" evidence="1">
    <location>
        <begin position="158"/>
        <end position="167"/>
    </location>
</feature>
<keyword evidence="3" id="KW-1185">Reference proteome</keyword>
<feature type="region of interest" description="Disordered" evidence="1">
    <location>
        <begin position="43"/>
        <end position="332"/>
    </location>
</feature>
<feature type="compositionally biased region" description="Pro residues" evidence="1">
    <location>
        <begin position="260"/>
        <end position="296"/>
    </location>
</feature>
<feature type="compositionally biased region" description="Pro residues" evidence="1">
    <location>
        <begin position="63"/>
        <end position="73"/>
    </location>
</feature>
<feature type="compositionally biased region" description="Low complexity" evidence="1">
    <location>
        <begin position="205"/>
        <end position="224"/>
    </location>
</feature>
<feature type="compositionally biased region" description="Low complexity" evidence="1">
    <location>
        <begin position="44"/>
        <end position="62"/>
    </location>
</feature>
<accession>A0A811XUT6</accession>
<dbReference type="AlphaFoldDB" id="A0A811XUT6"/>
<feature type="compositionally biased region" description="Low complexity" evidence="1">
    <location>
        <begin position="116"/>
        <end position="128"/>
    </location>
</feature>
<feature type="compositionally biased region" description="Low complexity" evidence="1">
    <location>
        <begin position="144"/>
        <end position="157"/>
    </location>
</feature>
<proteinExistence type="predicted"/>
<evidence type="ECO:0000313" key="3">
    <source>
        <dbReference type="Proteomes" id="UP000645828"/>
    </source>
</evidence>
<evidence type="ECO:0000256" key="1">
    <source>
        <dbReference type="SAM" id="MobiDB-lite"/>
    </source>
</evidence>